<dbReference type="RefSeq" id="WP_176004678.1">
    <property type="nucleotide sequence ID" value="NZ_JABWMI010000005.1"/>
</dbReference>
<keyword evidence="3" id="KW-1185">Reference proteome</keyword>
<dbReference type="AlphaFoldDB" id="A0A7Y9C642"/>
<feature type="signal peptide" evidence="1">
    <location>
        <begin position="1"/>
        <end position="19"/>
    </location>
</feature>
<evidence type="ECO:0000313" key="3">
    <source>
        <dbReference type="Proteomes" id="UP000535020"/>
    </source>
</evidence>
<proteinExistence type="predicted"/>
<dbReference type="Proteomes" id="UP000535020">
    <property type="component" value="Unassembled WGS sequence"/>
</dbReference>
<feature type="chain" id="PRO_5031140473" description="S9 family peptidase" evidence="1">
    <location>
        <begin position="20"/>
        <end position="148"/>
    </location>
</feature>
<sequence length="148" mass="17084">MKKSTAALLLLVFWTFAYSQSDEPADNEKRYESYLKFNSLVKTPYIRPHWFSDGDRFWFAEDKNGTNTIYEVNPRLNSKKEFFETLRLREAVGSVVGHEPVNKGVPFKEFEFVGKDSIAFMTEGQKFRLHLRDYGISSASASKPEPIA</sequence>
<dbReference type="EMBL" id="JACBJI010000001">
    <property type="protein sequence ID" value="NYA69857.1"/>
    <property type="molecule type" value="Genomic_DNA"/>
</dbReference>
<evidence type="ECO:0008006" key="4">
    <source>
        <dbReference type="Google" id="ProtNLM"/>
    </source>
</evidence>
<accession>A0A7Y9C642</accession>
<protein>
    <recommendedName>
        <fullName evidence="4">S9 family peptidase</fullName>
    </recommendedName>
</protein>
<comment type="caution">
    <text evidence="2">The sequence shown here is derived from an EMBL/GenBank/DDBJ whole genome shotgun (WGS) entry which is preliminary data.</text>
</comment>
<evidence type="ECO:0000313" key="2">
    <source>
        <dbReference type="EMBL" id="NYA69857.1"/>
    </source>
</evidence>
<name>A0A7Y9C642_9FLAO</name>
<keyword evidence="1" id="KW-0732">Signal</keyword>
<gene>
    <name evidence="2" type="ORF">HZF10_02915</name>
</gene>
<evidence type="ECO:0000256" key="1">
    <source>
        <dbReference type="SAM" id="SignalP"/>
    </source>
</evidence>
<organism evidence="2 3">
    <name type="scientific">Flavobacterium agri</name>
    <dbReference type="NCBI Taxonomy" id="2743471"/>
    <lineage>
        <taxon>Bacteria</taxon>
        <taxon>Pseudomonadati</taxon>
        <taxon>Bacteroidota</taxon>
        <taxon>Flavobacteriia</taxon>
        <taxon>Flavobacteriales</taxon>
        <taxon>Flavobacteriaceae</taxon>
        <taxon>Flavobacterium</taxon>
    </lineage>
</organism>
<reference evidence="2 3" key="1">
    <citation type="submission" date="2020-07" db="EMBL/GenBank/DDBJ databases">
        <authorList>
            <person name="Sun Q."/>
        </authorList>
    </citation>
    <scope>NUCLEOTIDE SEQUENCE [LARGE SCALE GENOMIC DNA]</scope>
    <source>
        <strain evidence="2 3">MAH-1</strain>
    </source>
</reference>